<dbReference type="PANTHER" id="PTHR11188:SF17">
    <property type="entry name" value="FI21816P1"/>
    <property type="match status" value="1"/>
</dbReference>
<organism evidence="5 6">
    <name type="scientific">Fusarium torulosum</name>
    <dbReference type="NCBI Taxonomy" id="33205"/>
    <lineage>
        <taxon>Eukaryota</taxon>
        <taxon>Fungi</taxon>
        <taxon>Dikarya</taxon>
        <taxon>Ascomycota</taxon>
        <taxon>Pezizomycotina</taxon>
        <taxon>Sordariomycetes</taxon>
        <taxon>Hypocreomycetidae</taxon>
        <taxon>Hypocreales</taxon>
        <taxon>Nectriaceae</taxon>
        <taxon>Fusarium</taxon>
    </lineage>
</organism>
<evidence type="ECO:0000313" key="6">
    <source>
        <dbReference type="Proteomes" id="UP001187734"/>
    </source>
</evidence>
<dbReference type="InterPro" id="IPR011021">
    <property type="entry name" value="Arrestin-like_N"/>
</dbReference>
<feature type="domain" description="Arrestin C-terminal-like" evidence="4">
    <location>
        <begin position="189"/>
        <end position="341"/>
    </location>
</feature>
<proteinExistence type="inferred from homology"/>
<dbReference type="InterPro" id="IPR011022">
    <property type="entry name" value="Arrestin_C-like"/>
</dbReference>
<gene>
    <name evidence="5" type="ORF">FTOL_07345</name>
</gene>
<dbReference type="InterPro" id="IPR014756">
    <property type="entry name" value="Ig_E-set"/>
</dbReference>
<reference evidence="5" key="1">
    <citation type="submission" date="2018-03" db="EMBL/GenBank/DDBJ databases">
        <authorList>
            <person name="Guldener U."/>
        </authorList>
    </citation>
    <scope>NUCLEOTIDE SEQUENCE</scope>
</reference>
<dbReference type="GO" id="GO:0005886">
    <property type="term" value="C:plasma membrane"/>
    <property type="evidence" value="ECO:0007669"/>
    <property type="project" value="TreeGrafter"/>
</dbReference>
<dbReference type="Proteomes" id="UP001187734">
    <property type="component" value="Unassembled WGS sequence"/>
</dbReference>
<dbReference type="InterPro" id="IPR014752">
    <property type="entry name" value="Arrestin-like_C"/>
</dbReference>
<dbReference type="Gene3D" id="2.60.40.640">
    <property type="match status" value="1"/>
</dbReference>
<keyword evidence="6" id="KW-1185">Reference proteome</keyword>
<dbReference type="AlphaFoldDB" id="A0AAE8SIW3"/>
<comment type="subunit">
    <text evidence="2">Interacts with hulA.</text>
</comment>
<comment type="caution">
    <text evidence="5">The sequence shown here is derived from an EMBL/GenBank/DDBJ whole genome shotgun (WGS) entry which is preliminary data.</text>
</comment>
<protein>
    <submittedName>
        <fullName evidence="5">Related to ROD1 - O-dinitrobenzene,calcium and zinc resistance protein</fullName>
    </submittedName>
</protein>
<dbReference type="GO" id="GO:0005829">
    <property type="term" value="C:cytosol"/>
    <property type="evidence" value="ECO:0007669"/>
    <property type="project" value="TreeGrafter"/>
</dbReference>
<accession>A0AAE8SIW3</accession>
<dbReference type="GO" id="GO:0030674">
    <property type="term" value="F:protein-macromolecule adaptor activity"/>
    <property type="evidence" value="ECO:0007669"/>
    <property type="project" value="TreeGrafter"/>
</dbReference>
<dbReference type="PANTHER" id="PTHR11188">
    <property type="entry name" value="ARRESTIN DOMAIN CONTAINING PROTEIN"/>
    <property type="match status" value="1"/>
</dbReference>
<dbReference type="EMBL" id="ONZP01000247">
    <property type="protein sequence ID" value="SPJ78954.1"/>
    <property type="molecule type" value="Genomic_DNA"/>
</dbReference>
<evidence type="ECO:0000256" key="1">
    <source>
        <dbReference type="ARBA" id="ARBA00005298"/>
    </source>
</evidence>
<dbReference type="GO" id="GO:0070086">
    <property type="term" value="P:ubiquitin-dependent endocytosis"/>
    <property type="evidence" value="ECO:0007669"/>
    <property type="project" value="TreeGrafter"/>
</dbReference>
<dbReference type="GO" id="GO:0031625">
    <property type="term" value="F:ubiquitin protein ligase binding"/>
    <property type="evidence" value="ECO:0007669"/>
    <property type="project" value="TreeGrafter"/>
</dbReference>
<dbReference type="Pfam" id="PF02752">
    <property type="entry name" value="Arrestin_C"/>
    <property type="match status" value="1"/>
</dbReference>
<sequence>MQPSAVHLSNNPPTSASFSGILSTPYSLFDIRLNRLDRDFVVFWGNQYESSDQLLKGVVVLCLRSPFKLEDIRLRLDGTVRHAWLTDPGVAHNTNILKHKWPALIGSSGKSLTLPAGNYEWPFELIMAGDTPESLEGIRDASITYELRATIGRGKLARHISCSKRLRVIRTFSPTALEFMHSEFIEQTWVNKVDYSVSIPTKAAVFGGSVVLEMRFTPLVKGIELEHIVVTLVELQEFSMHSRHYIYTREHKGQRKISHWDFDISRDRDWQDNIEETNQEGWVIKKTLQLPKKLGECIQDIDAQGIKVSHKLKVHIPIRNQDGHVSHLDMGIPLCIFISPFMTLDEQGNLVGQSPDTRYQWNESSGPPVYGEHILDQLYDSVENWQMPSNSPQPLLSEGDNPEVATRQNMNSNDHDSRSSSESISTDPEELVELSKVPTYRTALRTPLQSHGQQGGALPPEYQTAEPNGS</sequence>
<evidence type="ECO:0000313" key="5">
    <source>
        <dbReference type="EMBL" id="SPJ78954.1"/>
    </source>
</evidence>
<name>A0AAE8SIW3_9HYPO</name>
<comment type="similarity">
    <text evidence="1">Belongs to the arrestin family.</text>
</comment>
<feature type="compositionally biased region" description="Polar residues" evidence="3">
    <location>
        <begin position="384"/>
        <end position="394"/>
    </location>
</feature>
<dbReference type="Pfam" id="PF00339">
    <property type="entry name" value="Arrestin_N"/>
    <property type="match status" value="1"/>
</dbReference>
<dbReference type="InterPro" id="IPR050357">
    <property type="entry name" value="Arrestin_domain-protein"/>
</dbReference>
<evidence type="ECO:0000256" key="3">
    <source>
        <dbReference type="SAM" id="MobiDB-lite"/>
    </source>
</evidence>
<dbReference type="SMART" id="SM01017">
    <property type="entry name" value="Arrestin_C"/>
    <property type="match status" value="1"/>
</dbReference>
<evidence type="ECO:0000259" key="4">
    <source>
        <dbReference type="SMART" id="SM01017"/>
    </source>
</evidence>
<evidence type="ECO:0000256" key="2">
    <source>
        <dbReference type="ARBA" id="ARBA00038766"/>
    </source>
</evidence>
<feature type="region of interest" description="Disordered" evidence="3">
    <location>
        <begin position="384"/>
        <end position="470"/>
    </location>
</feature>
<dbReference type="SUPFAM" id="SSF81296">
    <property type="entry name" value="E set domains"/>
    <property type="match status" value="1"/>
</dbReference>